<dbReference type="CDD" id="cd00109">
    <property type="entry name" value="Kunitz-type"/>
    <property type="match status" value="1"/>
</dbReference>
<feature type="domain" description="BPTI/Kunitz inhibitor" evidence="4">
    <location>
        <begin position="253"/>
        <end position="303"/>
    </location>
</feature>
<evidence type="ECO:0000256" key="3">
    <source>
        <dbReference type="SAM" id="SignalP"/>
    </source>
</evidence>
<feature type="domain" description="WAP" evidence="5">
    <location>
        <begin position="25"/>
        <end position="72"/>
    </location>
</feature>
<dbReference type="InterPro" id="IPR008197">
    <property type="entry name" value="WAP_dom"/>
</dbReference>
<feature type="domain" description="WAP" evidence="5">
    <location>
        <begin position="119"/>
        <end position="167"/>
    </location>
</feature>
<feature type="domain" description="WAP" evidence="5">
    <location>
        <begin position="202"/>
        <end position="249"/>
    </location>
</feature>
<evidence type="ECO:0000256" key="1">
    <source>
        <dbReference type="ARBA" id="ARBA00022729"/>
    </source>
</evidence>
<dbReference type="PROSITE" id="PS51390">
    <property type="entry name" value="WAP"/>
    <property type="match status" value="10"/>
</dbReference>
<sequence>MKSGTIFLLLGLLALWTCASKGKSATAKDGECPAAMKGPGRPSQDYCFSDQSCPGSEKCCSDGDRRVCILPDSVHSGYCPKPDPDLISICLVSCSDDTQCSMDEKCCTIGCHRKCTNALPAGPGICPKREVQQTFAPCKNKCEDDRSCPRGQKCCFTGCSLDCVPPLGSAHSTALPPAQSGEGWGWIRPTPEGSSAAVMPENPGKYGTCPPNLIQCLYTQPPLCFNDTDCRGKQKCCYVMCRLRCVDPEQDICQLPAQPGLCDAFSRRYFYNASSQRCEQFLYRGCRGNPNNFRTKAECVQACMGHGKPGECPAVQQRQAGPCEEKCHADHDCPGSQKCCGYGCGSECTSVAPEVRPGVCPALRGAAGGSCEERCRHDSDCPSAQKCCSNGCGLACVAVALFPEVKPGVCPALAPADSLSPCFFRCIKDKDCPGQEKCCRINCGTACLEPKHEKPGLCPALKIRNEGPHLTLCQRDSDCHKREKCCKMGYSFICAPPSPTAGEAGSGPATTERHRGHGGQRCRSDRDCPGAETCCSHHCRRACPAQGEGKPGFCPVHNGLYISYECEATCHGDGKCPGAQKCCLRGCDHECLTPSKEKPGICPLTDGLTSESPSSCKSSCMEDKECAGDHKCCASGCGQTCQEPEREKPGTCPKQKPWQTLVPCNEPDACTHDRHCPRLEKCCFAGCAMHCVPPYKEHPGACPRAKVCSDPRQRRSNRCLDDHVCERHEKCCDTGCRRECIAVRPESGAVCPRPQGFGTCVELCFHDEECPRGQKCCSNGCGHVCMAAVSAEKSGTCPPDLAKCRHTAPPECDSDGECPGRKKCCFKTCAMRCVAPEEDAV</sequence>
<dbReference type="GO" id="GO:0005615">
    <property type="term" value="C:extracellular space"/>
    <property type="evidence" value="ECO:0007669"/>
    <property type="project" value="TreeGrafter"/>
</dbReference>
<dbReference type="AlphaFoldDB" id="A0A8C8S6J9"/>
<dbReference type="SMART" id="SM00131">
    <property type="entry name" value="KU"/>
    <property type="match status" value="1"/>
</dbReference>
<dbReference type="PANTHER" id="PTHR19441:SF30">
    <property type="entry name" value="ELAFIN"/>
    <property type="match status" value="1"/>
</dbReference>
<keyword evidence="1 3" id="KW-0732">Signal</keyword>
<feature type="signal peptide" evidence="3">
    <location>
        <begin position="1"/>
        <end position="19"/>
    </location>
</feature>
<feature type="domain" description="WAP" evidence="5">
    <location>
        <begin position="743"/>
        <end position="789"/>
    </location>
</feature>
<protein>
    <submittedName>
        <fullName evidence="6">Uncharacterized protein</fullName>
    </submittedName>
</protein>
<name>A0A8C8S6J9_9SAUR</name>
<feature type="domain" description="WAP" evidence="5">
    <location>
        <begin position="353"/>
        <end position="400"/>
    </location>
</feature>
<dbReference type="PRINTS" id="PR00759">
    <property type="entry name" value="BASICPTASE"/>
</dbReference>
<feature type="domain" description="WAP" evidence="5">
    <location>
        <begin position="305"/>
        <end position="352"/>
    </location>
</feature>
<dbReference type="InterPro" id="IPR002223">
    <property type="entry name" value="Kunitz_BPTI"/>
</dbReference>
<dbReference type="Gene3D" id="4.10.410.10">
    <property type="entry name" value="Pancreatic trypsin inhibitor Kunitz domain"/>
    <property type="match status" value="1"/>
</dbReference>
<dbReference type="GO" id="GO:0004867">
    <property type="term" value="F:serine-type endopeptidase inhibitor activity"/>
    <property type="evidence" value="ECO:0007669"/>
    <property type="project" value="InterPro"/>
</dbReference>
<dbReference type="InterPro" id="IPR036645">
    <property type="entry name" value="Elafin-like_sf"/>
</dbReference>
<dbReference type="Gene3D" id="4.10.75.10">
    <property type="entry name" value="Elafin-like"/>
    <property type="match status" value="14"/>
</dbReference>
<keyword evidence="2" id="KW-1015">Disulfide bond</keyword>
<proteinExistence type="predicted"/>
<evidence type="ECO:0000259" key="4">
    <source>
        <dbReference type="PROSITE" id="PS50279"/>
    </source>
</evidence>
<feature type="domain" description="WAP" evidence="5">
    <location>
        <begin position="645"/>
        <end position="695"/>
    </location>
</feature>
<dbReference type="SUPFAM" id="SSF57256">
    <property type="entry name" value="Elafin-like"/>
    <property type="match status" value="14"/>
</dbReference>
<dbReference type="Ensembl" id="ENSPCET00000015766.1">
    <property type="protein sequence ID" value="ENSPCEP00000015225.1"/>
    <property type="gene ID" value="ENSPCEG00000012033.1"/>
</dbReference>
<dbReference type="FunFam" id="4.10.75.10:FF:000001">
    <property type="entry name" value="Anosmin 1"/>
    <property type="match status" value="1"/>
</dbReference>
<dbReference type="PROSITE" id="PS50279">
    <property type="entry name" value="BPTI_KUNITZ_2"/>
    <property type="match status" value="1"/>
</dbReference>
<evidence type="ECO:0000313" key="7">
    <source>
        <dbReference type="Proteomes" id="UP000694393"/>
    </source>
</evidence>
<evidence type="ECO:0000259" key="5">
    <source>
        <dbReference type="PROSITE" id="PS51390"/>
    </source>
</evidence>
<feature type="domain" description="WAP" evidence="5">
    <location>
        <begin position="595"/>
        <end position="644"/>
    </location>
</feature>
<dbReference type="PROSITE" id="PS00280">
    <property type="entry name" value="BPTI_KUNITZ_1"/>
    <property type="match status" value="1"/>
</dbReference>
<organism evidence="6 7">
    <name type="scientific">Pelusios castaneus</name>
    <name type="common">West African mud turtle</name>
    <dbReference type="NCBI Taxonomy" id="367368"/>
    <lineage>
        <taxon>Eukaryota</taxon>
        <taxon>Metazoa</taxon>
        <taxon>Chordata</taxon>
        <taxon>Craniata</taxon>
        <taxon>Vertebrata</taxon>
        <taxon>Euteleostomi</taxon>
        <taxon>Archelosauria</taxon>
        <taxon>Testudinata</taxon>
        <taxon>Testudines</taxon>
        <taxon>Pleurodira</taxon>
        <taxon>Pelomedusidae</taxon>
        <taxon>Pelusios</taxon>
    </lineage>
</organism>
<feature type="chain" id="PRO_5034299491" evidence="3">
    <location>
        <begin position="20"/>
        <end position="841"/>
    </location>
</feature>
<dbReference type="PRINTS" id="PR00003">
    <property type="entry name" value="4DISULPHCORE"/>
</dbReference>
<feature type="domain" description="WAP" evidence="5">
    <location>
        <begin position="403"/>
        <end position="451"/>
    </location>
</feature>
<reference evidence="6" key="2">
    <citation type="submission" date="2025-09" db="UniProtKB">
        <authorList>
            <consortium name="Ensembl"/>
        </authorList>
    </citation>
    <scope>IDENTIFICATION</scope>
</reference>
<dbReference type="SMART" id="SM00217">
    <property type="entry name" value="WAP"/>
    <property type="match status" value="15"/>
</dbReference>
<evidence type="ECO:0000313" key="6">
    <source>
        <dbReference type="Ensembl" id="ENSPCEP00000015225.1"/>
    </source>
</evidence>
<feature type="domain" description="WAP" evidence="5">
    <location>
        <begin position="790"/>
        <end position="837"/>
    </location>
</feature>
<dbReference type="Pfam" id="PF00014">
    <property type="entry name" value="Kunitz_BPTI"/>
    <property type="match status" value="1"/>
</dbReference>
<keyword evidence="7" id="KW-1185">Reference proteome</keyword>
<dbReference type="InterPro" id="IPR050514">
    <property type="entry name" value="WAP_four-disulfide_core"/>
</dbReference>
<dbReference type="InterPro" id="IPR020901">
    <property type="entry name" value="Prtase_inh_Kunz-CS"/>
</dbReference>
<dbReference type="PANTHER" id="PTHR19441">
    <property type="entry name" value="WHEY ACDIC PROTEIN WAP"/>
    <property type="match status" value="1"/>
</dbReference>
<dbReference type="SUPFAM" id="SSF57362">
    <property type="entry name" value="BPTI-like"/>
    <property type="match status" value="1"/>
</dbReference>
<evidence type="ECO:0000256" key="2">
    <source>
        <dbReference type="ARBA" id="ARBA00023157"/>
    </source>
</evidence>
<reference evidence="6" key="1">
    <citation type="submission" date="2025-08" db="UniProtKB">
        <authorList>
            <consortium name="Ensembl"/>
        </authorList>
    </citation>
    <scope>IDENTIFICATION</scope>
</reference>
<dbReference type="InterPro" id="IPR036880">
    <property type="entry name" value="Kunitz_BPTI_sf"/>
</dbReference>
<dbReference type="Pfam" id="PF00095">
    <property type="entry name" value="WAP"/>
    <property type="match status" value="15"/>
</dbReference>
<dbReference type="Proteomes" id="UP000694393">
    <property type="component" value="Unplaced"/>
</dbReference>
<accession>A0A8C8S6J9</accession>
<dbReference type="GO" id="GO:0019731">
    <property type="term" value="P:antibacterial humoral response"/>
    <property type="evidence" value="ECO:0007669"/>
    <property type="project" value="TreeGrafter"/>
</dbReference>
<dbReference type="GO" id="GO:0045087">
    <property type="term" value="P:innate immune response"/>
    <property type="evidence" value="ECO:0007669"/>
    <property type="project" value="TreeGrafter"/>
</dbReference>